<gene>
    <name evidence="4" type="primary">NLRP12_7</name>
    <name evidence="4" type="ORF">EYF80_051371</name>
</gene>
<organism evidence="4 5">
    <name type="scientific">Liparis tanakae</name>
    <name type="common">Tanaka's snailfish</name>
    <dbReference type="NCBI Taxonomy" id="230148"/>
    <lineage>
        <taxon>Eukaryota</taxon>
        <taxon>Metazoa</taxon>
        <taxon>Chordata</taxon>
        <taxon>Craniata</taxon>
        <taxon>Vertebrata</taxon>
        <taxon>Euteleostomi</taxon>
        <taxon>Actinopterygii</taxon>
        <taxon>Neopterygii</taxon>
        <taxon>Teleostei</taxon>
        <taxon>Neoteleostei</taxon>
        <taxon>Acanthomorphata</taxon>
        <taxon>Eupercaria</taxon>
        <taxon>Perciformes</taxon>
        <taxon>Cottioidei</taxon>
        <taxon>Cottales</taxon>
        <taxon>Liparidae</taxon>
        <taxon>Liparis</taxon>
    </lineage>
</organism>
<proteinExistence type="predicted"/>
<sequence length="304" mass="32191">MLLEAGDESLVKEVVDAAARTGVGYGDASLRDCAALGYVVSRLGGVECLNLYRTGRLTGAQAETLAPAVRLSREINLNSSSLSSAAAAHLASALSGGATEELELSQSALGDQTFNSLCAGLTNCKLRTLKLRACTLTEASCGALASLVTSGAPQLRVLEVGFNKIGDRGFVRLCGALQRPLCRLQELHLFDCELTGACCAHFSEALMSSCCSLTELDLSVNDLRQEGALLLCRALRRPGCPIQKLSLQRCRLTEPVFEELSSVLRGGASRLTSLRVGLNAVGDRGVKHLWDAVAHPSCLLEELE</sequence>
<keyword evidence="3" id="KW-0677">Repeat</keyword>
<dbReference type="SUPFAM" id="SSF52047">
    <property type="entry name" value="RNI-like"/>
    <property type="match status" value="1"/>
</dbReference>
<dbReference type="PANTHER" id="PTHR45690:SF19">
    <property type="entry name" value="NACHT, LRR AND PYD DOMAINS-CONTAINING PROTEIN 3"/>
    <property type="match status" value="1"/>
</dbReference>
<dbReference type="PANTHER" id="PTHR45690">
    <property type="entry name" value="NACHT, LRR AND PYD DOMAINS-CONTAINING PROTEIN 12"/>
    <property type="match status" value="1"/>
</dbReference>
<dbReference type="Proteomes" id="UP000314294">
    <property type="component" value="Unassembled WGS sequence"/>
</dbReference>
<keyword evidence="2" id="KW-0963">Cytoplasm</keyword>
<comment type="caution">
    <text evidence="4">The sequence shown here is derived from an EMBL/GenBank/DDBJ whole genome shotgun (WGS) entry which is preliminary data.</text>
</comment>
<reference evidence="4 5" key="1">
    <citation type="submission" date="2019-03" db="EMBL/GenBank/DDBJ databases">
        <title>First draft genome of Liparis tanakae, snailfish: a comprehensive survey of snailfish specific genes.</title>
        <authorList>
            <person name="Kim W."/>
            <person name="Song I."/>
            <person name="Jeong J.-H."/>
            <person name="Kim D."/>
            <person name="Kim S."/>
            <person name="Ryu S."/>
            <person name="Song J.Y."/>
            <person name="Lee S.K."/>
        </authorList>
    </citation>
    <scope>NUCLEOTIDE SEQUENCE [LARGE SCALE GENOMIC DNA]</scope>
    <source>
        <tissue evidence="4">Muscle</tissue>
    </source>
</reference>
<dbReference type="GO" id="GO:0005737">
    <property type="term" value="C:cytoplasm"/>
    <property type="evidence" value="ECO:0007669"/>
    <property type="project" value="UniProtKB-SubCell"/>
</dbReference>
<evidence type="ECO:0000256" key="3">
    <source>
        <dbReference type="ARBA" id="ARBA00022737"/>
    </source>
</evidence>
<dbReference type="AlphaFoldDB" id="A0A4Z2FBB0"/>
<name>A0A4Z2FBB0_9TELE</name>
<dbReference type="Pfam" id="PF13516">
    <property type="entry name" value="LRR_6"/>
    <property type="match status" value="3"/>
</dbReference>
<accession>A0A4Z2FBB0</accession>
<evidence type="ECO:0000256" key="2">
    <source>
        <dbReference type="ARBA" id="ARBA00022490"/>
    </source>
</evidence>
<protein>
    <submittedName>
        <fullName evidence="4">NACHT, LRR and PYD domains-containing protein 12</fullName>
    </submittedName>
</protein>
<dbReference type="InterPro" id="IPR050637">
    <property type="entry name" value="NLRP_innate_immun_reg"/>
</dbReference>
<dbReference type="InterPro" id="IPR001611">
    <property type="entry name" value="Leu-rich_rpt"/>
</dbReference>
<dbReference type="InterPro" id="IPR032675">
    <property type="entry name" value="LRR_dom_sf"/>
</dbReference>
<comment type="subcellular location">
    <subcellularLocation>
        <location evidence="1">Cytoplasm</location>
    </subcellularLocation>
</comment>
<evidence type="ECO:0000313" key="5">
    <source>
        <dbReference type="Proteomes" id="UP000314294"/>
    </source>
</evidence>
<dbReference type="Gene3D" id="3.80.10.10">
    <property type="entry name" value="Ribonuclease Inhibitor"/>
    <property type="match status" value="2"/>
</dbReference>
<dbReference type="SMART" id="SM00368">
    <property type="entry name" value="LRR_RI"/>
    <property type="match status" value="6"/>
</dbReference>
<keyword evidence="5" id="KW-1185">Reference proteome</keyword>
<evidence type="ECO:0000313" key="4">
    <source>
        <dbReference type="EMBL" id="TNN38469.1"/>
    </source>
</evidence>
<dbReference type="OrthoDB" id="120976at2759"/>
<dbReference type="EMBL" id="SRLO01001369">
    <property type="protein sequence ID" value="TNN38469.1"/>
    <property type="molecule type" value="Genomic_DNA"/>
</dbReference>
<evidence type="ECO:0000256" key="1">
    <source>
        <dbReference type="ARBA" id="ARBA00004496"/>
    </source>
</evidence>